<protein>
    <submittedName>
        <fullName evidence="1">Uncharacterized protein</fullName>
    </submittedName>
</protein>
<accession>A0A1C4F813</accession>
<sequence length="8" mass="986">MVMESIYN</sequence>
<evidence type="ECO:0000313" key="2">
    <source>
        <dbReference type="Proteomes" id="UP000195991"/>
    </source>
</evidence>
<evidence type="ECO:0000313" key="1">
    <source>
        <dbReference type="EMBL" id="SCC52169.1"/>
    </source>
</evidence>
<proteinExistence type="predicted"/>
<dbReference type="Proteomes" id="UP000195991">
    <property type="component" value="Unassembled WGS sequence"/>
</dbReference>
<name>A0A1C4F813_BACTU</name>
<reference evidence="1 2" key="1">
    <citation type="submission" date="2016-08" db="EMBL/GenBank/DDBJ databases">
        <authorList>
            <person name="Seilhamer J.J."/>
        </authorList>
    </citation>
    <scope>NUCLEOTIDE SEQUENCE [LARGE SCALE GENOMIC DNA]</scope>
    <source>
        <strain evidence="1 2">IEBC_T61001</strain>
    </source>
</reference>
<dbReference type="EMBL" id="FMBI01000035">
    <property type="protein sequence ID" value="SCC52169.1"/>
    <property type="molecule type" value="Genomic_DNA"/>
</dbReference>
<organism evidence="1 2">
    <name type="scientific">Bacillus thuringiensis</name>
    <dbReference type="NCBI Taxonomy" id="1428"/>
    <lineage>
        <taxon>Bacteria</taxon>
        <taxon>Bacillati</taxon>
        <taxon>Bacillota</taxon>
        <taxon>Bacilli</taxon>
        <taxon>Bacillales</taxon>
        <taxon>Bacillaceae</taxon>
        <taxon>Bacillus</taxon>
        <taxon>Bacillus cereus group</taxon>
    </lineage>
</organism>
<gene>
    <name evidence="1" type="ORF">BTT61001_04046</name>
</gene>